<keyword evidence="3" id="KW-1185">Reference proteome</keyword>
<dbReference type="Gene3D" id="2.60.40.10">
    <property type="entry name" value="Immunoglobulins"/>
    <property type="match status" value="1"/>
</dbReference>
<dbReference type="AlphaFoldDB" id="A0A674ANK6"/>
<accession>A0A674ANK6</accession>
<keyword evidence="1" id="KW-0391">Immunity</keyword>
<dbReference type="Ensembl" id="ENSSTUT00000063082.1">
    <property type="protein sequence ID" value="ENSSTUP00000059941.1"/>
    <property type="gene ID" value="ENSSTUG00000025826.1"/>
</dbReference>
<proteinExistence type="predicted"/>
<reference evidence="2" key="2">
    <citation type="submission" date="2025-09" db="UniProtKB">
        <authorList>
            <consortium name="Ensembl"/>
        </authorList>
    </citation>
    <scope>IDENTIFICATION</scope>
</reference>
<dbReference type="InterPro" id="IPR013783">
    <property type="entry name" value="Ig-like_fold"/>
</dbReference>
<sequence>LPLCSTKPCFLSHIDSSCRSAKTECSHSISGYNRILWYKQSKFRELVFLGYMIAKTANPEVGFDIEGDASKEAYLHLVSLRGPEHSAVYYCAASQHSDVEFLLFSTKTLSDGNIRPRLRTPASEV</sequence>
<dbReference type="GO" id="GO:0007166">
    <property type="term" value="P:cell surface receptor signaling pathway"/>
    <property type="evidence" value="ECO:0007669"/>
    <property type="project" value="TreeGrafter"/>
</dbReference>
<evidence type="ECO:0000256" key="1">
    <source>
        <dbReference type="ARBA" id="ARBA00022859"/>
    </source>
</evidence>
<dbReference type="InterPro" id="IPR036179">
    <property type="entry name" value="Ig-like_dom_sf"/>
</dbReference>
<dbReference type="InParanoid" id="A0A674ANK6"/>
<dbReference type="GO" id="GO:0002376">
    <property type="term" value="P:immune system process"/>
    <property type="evidence" value="ECO:0007669"/>
    <property type="project" value="UniProtKB-KW"/>
</dbReference>
<dbReference type="GO" id="GO:0005886">
    <property type="term" value="C:plasma membrane"/>
    <property type="evidence" value="ECO:0007669"/>
    <property type="project" value="TreeGrafter"/>
</dbReference>
<dbReference type="SUPFAM" id="SSF48726">
    <property type="entry name" value="Immunoglobulin"/>
    <property type="match status" value="1"/>
</dbReference>
<evidence type="ECO:0008006" key="4">
    <source>
        <dbReference type="Google" id="ProtNLM"/>
    </source>
</evidence>
<dbReference type="PANTHER" id="PTHR23268">
    <property type="entry name" value="T-CELL RECEPTOR BETA CHAIN"/>
    <property type="match status" value="1"/>
</dbReference>
<reference evidence="2" key="1">
    <citation type="submission" date="2025-08" db="UniProtKB">
        <authorList>
            <consortium name="Ensembl"/>
        </authorList>
    </citation>
    <scope>IDENTIFICATION</scope>
</reference>
<dbReference type="InterPro" id="IPR050413">
    <property type="entry name" value="TCR_beta_variable"/>
</dbReference>
<evidence type="ECO:0000313" key="2">
    <source>
        <dbReference type="Ensembl" id="ENSSTUP00000059941.1"/>
    </source>
</evidence>
<name>A0A674ANK6_SALTR</name>
<protein>
    <recommendedName>
        <fullName evidence="4">Ig-like domain-containing protein</fullName>
    </recommendedName>
</protein>
<evidence type="ECO:0000313" key="3">
    <source>
        <dbReference type="Proteomes" id="UP000472277"/>
    </source>
</evidence>
<dbReference type="Proteomes" id="UP000472277">
    <property type="component" value="Unassembled WGS sequence"/>
</dbReference>
<organism evidence="2 3">
    <name type="scientific">Salmo trutta</name>
    <name type="common">Brown trout</name>
    <dbReference type="NCBI Taxonomy" id="8032"/>
    <lineage>
        <taxon>Eukaryota</taxon>
        <taxon>Metazoa</taxon>
        <taxon>Chordata</taxon>
        <taxon>Craniata</taxon>
        <taxon>Vertebrata</taxon>
        <taxon>Euteleostomi</taxon>
        <taxon>Actinopterygii</taxon>
        <taxon>Neopterygii</taxon>
        <taxon>Teleostei</taxon>
        <taxon>Protacanthopterygii</taxon>
        <taxon>Salmoniformes</taxon>
        <taxon>Salmonidae</taxon>
        <taxon>Salmoninae</taxon>
        <taxon>Salmo</taxon>
    </lineage>
</organism>